<organism evidence="1 2">
    <name type="scientific">Clunio marinus</name>
    <dbReference type="NCBI Taxonomy" id="568069"/>
    <lineage>
        <taxon>Eukaryota</taxon>
        <taxon>Metazoa</taxon>
        <taxon>Ecdysozoa</taxon>
        <taxon>Arthropoda</taxon>
        <taxon>Hexapoda</taxon>
        <taxon>Insecta</taxon>
        <taxon>Pterygota</taxon>
        <taxon>Neoptera</taxon>
        <taxon>Endopterygota</taxon>
        <taxon>Diptera</taxon>
        <taxon>Nematocera</taxon>
        <taxon>Chironomoidea</taxon>
        <taxon>Chironomidae</taxon>
        <taxon>Clunio</taxon>
    </lineage>
</organism>
<proteinExistence type="predicted"/>
<gene>
    <name evidence="1" type="ORF">CLUMA_CG010944</name>
</gene>
<sequence length="86" mass="9737">MSCNVKTLFIKVLSGKGQDRPLTGARAILIRNSAEKSLLATWESWEMDVINKMNDMLALANNSSLKHLSQRIGVAYVCELHYEWRA</sequence>
<accession>A0A1J1IEY1</accession>
<dbReference type="EMBL" id="CVRI01000047">
    <property type="protein sequence ID" value="CRK97558.1"/>
    <property type="molecule type" value="Genomic_DNA"/>
</dbReference>
<dbReference type="Proteomes" id="UP000183832">
    <property type="component" value="Unassembled WGS sequence"/>
</dbReference>
<evidence type="ECO:0000313" key="2">
    <source>
        <dbReference type="Proteomes" id="UP000183832"/>
    </source>
</evidence>
<reference evidence="1 2" key="1">
    <citation type="submission" date="2015-04" db="EMBL/GenBank/DDBJ databases">
        <authorList>
            <person name="Syromyatnikov M.Y."/>
            <person name="Popov V.N."/>
        </authorList>
    </citation>
    <scope>NUCLEOTIDE SEQUENCE [LARGE SCALE GENOMIC DNA]</scope>
</reference>
<keyword evidence="2" id="KW-1185">Reference proteome</keyword>
<dbReference type="AlphaFoldDB" id="A0A1J1IEY1"/>
<evidence type="ECO:0000313" key="1">
    <source>
        <dbReference type="EMBL" id="CRK97558.1"/>
    </source>
</evidence>
<name>A0A1J1IEY1_9DIPT</name>
<protein>
    <submittedName>
        <fullName evidence="1">CLUMA_CG010944, isoform A</fullName>
    </submittedName>
</protein>